<feature type="compositionally biased region" description="Basic and acidic residues" evidence="1">
    <location>
        <begin position="60"/>
        <end position="74"/>
    </location>
</feature>
<dbReference type="OrthoDB" id="2708683at2759"/>
<protein>
    <submittedName>
        <fullName evidence="2">Uncharacterized protein</fullName>
    </submittedName>
</protein>
<dbReference type="EMBL" id="KN831946">
    <property type="protein sequence ID" value="KIO13200.1"/>
    <property type="molecule type" value="Genomic_DNA"/>
</dbReference>
<dbReference type="InParanoid" id="A0A0C3PGU3"/>
<dbReference type="HOGENOM" id="CLU_170516_0_0_1"/>
<proteinExistence type="predicted"/>
<keyword evidence="3" id="KW-1185">Reference proteome</keyword>
<reference evidence="3" key="2">
    <citation type="submission" date="2015-01" db="EMBL/GenBank/DDBJ databases">
        <title>Evolutionary Origins and Diversification of the Mycorrhizal Mutualists.</title>
        <authorList>
            <consortium name="DOE Joint Genome Institute"/>
            <consortium name="Mycorrhizal Genomics Consortium"/>
            <person name="Kohler A."/>
            <person name="Kuo A."/>
            <person name="Nagy L.G."/>
            <person name="Floudas D."/>
            <person name="Copeland A."/>
            <person name="Barry K.W."/>
            <person name="Cichocki N."/>
            <person name="Veneault-Fourrey C."/>
            <person name="LaButti K."/>
            <person name="Lindquist E.A."/>
            <person name="Lipzen A."/>
            <person name="Lundell T."/>
            <person name="Morin E."/>
            <person name="Murat C."/>
            <person name="Riley R."/>
            <person name="Ohm R."/>
            <person name="Sun H."/>
            <person name="Tunlid A."/>
            <person name="Henrissat B."/>
            <person name="Grigoriev I.V."/>
            <person name="Hibbett D.S."/>
            <person name="Martin F."/>
        </authorList>
    </citation>
    <scope>NUCLEOTIDE SEQUENCE [LARGE SCALE GENOMIC DNA]</scope>
    <source>
        <strain evidence="3">Marx 270</strain>
    </source>
</reference>
<sequence>MTRGPQGQGEGVDSHNNGWDDQHETPGGAKPSQNPLDMKMLISRQRLRGILQSRCPQEGLSERDERPEKREERRRTARATAARPRGDLLTKTRIPPKPLHAPKHSLYPWKGLVE</sequence>
<organism evidence="2 3">
    <name type="scientific">Pisolithus tinctorius Marx 270</name>
    <dbReference type="NCBI Taxonomy" id="870435"/>
    <lineage>
        <taxon>Eukaryota</taxon>
        <taxon>Fungi</taxon>
        <taxon>Dikarya</taxon>
        <taxon>Basidiomycota</taxon>
        <taxon>Agaricomycotina</taxon>
        <taxon>Agaricomycetes</taxon>
        <taxon>Agaricomycetidae</taxon>
        <taxon>Boletales</taxon>
        <taxon>Sclerodermatineae</taxon>
        <taxon>Pisolithaceae</taxon>
        <taxon>Pisolithus</taxon>
    </lineage>
</organism>
<evidence type="ECO:0000313" key="2">
    <source>
        <dbReference type="EMBL" id="KIO13200.1"/>
    </source>
</evidence>
<name>A0A0C3PGU3_PISTI</name>
<evidence type="ECO:0000256" key="1">
    <source>
        <dbReference type="SAM" id="MobiDB-lite"/>
    </source>
</evidence>
<dbReference type="Proteomes" id="UP000054217">
    <property type="component" value="Unassembled WGS sequence"/>
</dbReference>
<evidence type="ECO:0000313" key="3">
    <source>
        <dbReference type="Proteomes" id="UP000054217"/>
    </source>
</evidence>
<feature type="region of interest" description="Disordered" evidence="1">
    <location>
        <begin position="1"/>
        <end position="114"/>
    </location>
</feature>
<dbReference type="AlphaFoldDB" id="A0A0C3PGU3"/>
<accession>A0A0C3PGU3</accession>
<gene>
    <name evidence="2" type="ORF">M404DRAFT_992776</name>
</gene>
<feature type="compositionally biased region" description="Gly residues" evidence="1">
    <location>
        <begin position="1"/>
        <end position="10"/>
    </location>
</feature>
<reference evidence="2 3" key="1">
    <citation type="submission" date="2014-04" db="EMBL/GenBank/DDBJ databases">
        <authorList>
            <consortium name="DOE Joint Genome Institute"/>
            <person name="Kuo A."/>
            <person name="Kohler A."/>
            <person name="Costa M.D."/>
            <person name="Nagy L.G."/>
            <person name="Floudas D."/>
            <person name="Copeland A."/>
            <person name="Barry K.W."/>
            <person name="Cichocki N."/>
            <person name="Veneault-Fourrey C."/>
            <person name="LaButti K."/>
            <person name="Lindquist E.A."/>
            <person name="Lipzen A."/>
            <person name="Lundell T."/>
            <person name="Morin E."/>
            <person name="Murat C."/>
            <person name="Sun H."/>
            <person name="Tunlid A."/>
            <person name="Henrissat B."/>
            <person name="Grigoriev I.V."/>
            <person name="Hibbett D.S."/>
            <person name="Martin F."/>
            <person name="Nordberg H.P."/>
            <person name="Cantor M.N."/>
            <person name="Hua S.X."/>
        </authorList>
    </citation>
    <scope>NUCLEOTIDE SEQUENCE [LARGE SCALE GENOMIC DNA]</scope>
    <source>
        <strain evidence="2 3">Marx 270</strain>
    </source>
</reference>